<sequence length="269" mass="30302">MKSYIIAFFLLALSFANAQDSTRAELKGKVIVASPDLEGITVYNSSSNKGTVTNADGEFTISAKLNDKISISALQFKDFTVLVAQEVLDSKQMNVFLVEQINKLDEVVILPYDLSGVLEEDIANVETFNPDLDAIYFGIGDISLYEFADDEYSKVENLAAMSQNDRLRYQANGMLILGSLVDLIFSKKNKNKKETKEVLYQSASLSDTYNHKYFTDNFNIPEAKVEAFMVYVESNNFDVNLLNKGNEMQLIEHLNTQSKNFLKEKVEKN</sequence>
<evidence type="ECO:0000313" key="2">
    <source>
        <dbReference type="EMBL" id="MBD3862608.1"/>
    </source>
</evidence>
<keyword evidence="3" id="KW-1185">Reference proteome</keyword>
<accession>A0ABR8LTB2</accession>
<reference evidence="2 3" key="1">
    <citation type="submission" date="2020-09" db="EMBL/GenBank/DDBJ databases">
        <title>Bacillus nautilus sp. nov., Chryseoglobus crepusculi sp. nov, and Psychrobacter noctis sp. nov., isolated from deep-sea sponges from the equatorial Atlantic.</title>
        <authorList>
            <person name="Stennett H.L."/>
            <person name="Williams S.E."/>
        </authorList>
    </citation>
    <scope>NUCLEOTIDE SEQUENCE [LARGE SCALE GENOMIC DNA]</scope>
    <source>
        <strain evidence="2 3">28M-24</strain>
    </source>
</reference>
<dbReference type="Pfam" id="PF13715">
    <property type="entry name" value="CarbopepD_reg_2"/>
    <property type="match status" value="1"/>
</dbReference>
<gene>
    <name evidence="2" type="ORF">IEG06_04030</name>
</gene>
<keyword evidence="1" id="KW-0732">Signal</keyword>
<evidence type="ECO:0000313" key="3">
    <source>
        <dbReference type="Proteomes" id="UP000627521"/>
    </source>
</evidence>
<comment type="caution">
    <text evidence="2">The sequence shown here is derived from an EMBL/GenBank/DDBJ whole genome shotgun (WGS) entry which is preliminary data.</text>
</comment>
<feature type="chain" id="PRO_5046032557" evidence="1">
    <location>
        <begin position="19"/>
        <end position="269"/>
    </location>
</feature>
<dbReference type="EMBL" id="JACXXH010000002">
    <property type="protein sequence ID" value="MBD3862608.1"/>
    <property type="molecule type" value="Genomic_DNA"/>
</dbReference>
<protein>
    <submittedName>
        <fullName evidence="2">Carboxypeptidase-like regulatory domain-containing protein</fullName>
    </submittedName>
</protein>
<dbReference type="SUPFAM" id="SSF49464">
    <property type="entry name" value="Carboxypeptidase regulatory domain-like"/>
    <property type="match status" value="1"/>
</dbReference>
<name>A0ABR8LTB2_9FLAO</name>
<organism evidence="2 3">
    <name type="scientific">Olleya marilimosa</name>
    <dbReference type="NCBI Taxonomy" id="272164"/>
    <lineage>
        <taxon>Bacteria</taxon>
        <taxon>Pseudomonadati</taxon>
        <taxon>Bacteroidota</taxon>
        <taxon>Flavobacteriia</taxon>
        <taxon>Flavobacteriales</taxon>
        <taxon>Flavobacteriaceae</taxon>
    </lineage>
</organism>
<feature type="signal peptide" evidence="1">
    <location>
        <begin position="1"/>
        <end position="18"/>
    </location>
</feature>
<dbReference type="InterPro" id="IPR008969">
    <property type="entry name" value="CarboxyPept-like_regulatory"/>
</dbReference>
<dbReference type="Proteomes" id="UP000627521">
    <property type="component" value="Unassembled WGS sequence"/>
</dbReference>
<proteinExistence type="predicted"/>
<dbReference type="RefSeq" id="WP_191099160.1">
    <property type="nucleotide sequence ID" value="NZ_JACXXF010000002.1"/>
</dbReference>
<evidence type="ECO:0000256" key="1">
    <source>
        <dbReference type="SAM" id="SignalP"/>
    </source>
</evidence>